<dbReference type="PANTHER" id="PTHR23257">
    <property type="entry name" value="SERINE-THREONINE PROTEIN KINASE"/>
    <property type="match status" value="1"/>
</dbReference>
<keyword evidence="2" id="KW-0812">Transmembrane</keyword>
<evidence type="ECO:0000259" key="4">
    <source>
        <dbReference type="PROSITE" id="PS50011"/>
    </source>
</evidence>
<keyword evidence="2" id="KW-0472">Membrane</keyword>
<reference evidence="5 6" key="1">
    <citation type="journal article" date="2022" name="bioRxiv">
        <title>Genomics of Preaxostyla Flagellates Illuminates Evolutionary Transitions and the Path Towards Mitochondrial Loss.</title>
        <authorList>
            <person name="Novak L.V.F."/>
            <person name="Treitli S.C."/>
            <person name="Pyrih J."/>
            <person name="Halakuc P."/>
            <person name="Pipaliya S.V."/>
            <person name="Vacek V."/>
            <person name="Brzon O."/>
            <person name="Soukal P."/>
            <person name="Eme L."/>
            <person name="Dacks J.B."/>
            <person name="Karnkowska A."/>
            <person name="Elias M."/>
            <person name="Hampl V."/>
        </authorList>
    </citation>
    <scope>NUCLEOTIDE SEQUENCE [LARGE SCALE GENOMIC DNA]</scope>
    <source>
        <strain evidence="5">NAU3</strain>
        <tissue evidence="5">Gut</tissue>
    </source>
</reference>
<dbReference type="Pfam" id="PF07714">
    <property type="entry name" value="PK_Tyr_Ser-Thr"/>
    <property type="match status" value="1"/>
</dbReference>
<dbReference type="Proteomes" id="UP001281761">
    <property type="component" value="Unassembled WGS sequence"/>
</dbReference>
<dbReference type="InterPro" id="IPR011009">
    <property type="entry name" value="Kinase-like_dom_sf"/>
</dbReference>
<feature type="transmembrane region" description="Helical" evidence="2">
    <location>
        <begin position="1975"/>
        <end position="1998"/>
    </location>
</feature>
<keyword evidence="3" id="KW-0732">Signal</keyword>
<dbReference type="InterPro" id="IPR050167">
    <property type="entry name" value="Ser_Thr_protein_kinase"/>
</dbReference>
<evidence type="ECO:0000256" key="1">
    <source>
        <dbReference type="SAM" id="MobiDB-lite"/>
    </source>
</evidence>
<keyword evidence="6" id="KW-1185">Reference proteome</keyword>
<dbReference type="EMBL" id="JARBJD010000014">
    <property type="protein sequence ID" value="KAK2961757.1"/>
    <property type="molecule type" value="Genomic_DNA"/>
</dbReference>
<feature type="chain" id="PRO_5046693792" description="Protein kinase domain-containing protein" evidence="3">
    <location>
        <begin position="19"/>
        <end position="2301"/>
    </location>
</feature>
<evidence type="ECO:0000313" key="5">
    <source>
        <dbReference type="EMBL" id="KAK2961757.1"/>
    </source>
</evidence>
<dbReference type="InterPro" id="IPR001245">
    <property type="entry name" value="Ser-Thr/Tyr_kinase_cat_dom"/>
</dbReference>
<gene>
    <name evidence="5" type="ORF">BLNAU_3194</name>
</gene>
<feature type="domain" description="Protein kinase" evidence="4">
    <location>
        <begin position="1943"/>
        <end position="2285"/>
    </location>
</feature>
<comment type="caution">
    <text evidence="5">The sequence shown here is derived from an EMBL/GenBank/DDBJ whole genome shotgun (WGS) entry which is preliminary data.</text>
</comment>
<accession>A0ABQ9YDC1</accession>
<evidence type="ECO:0000256" key="2">
    <source>
        <dbReference type="SAM" id="Phobius"/>
    </source>
</evidence>
<dbReference type="InterPro" id="IPR000719">
    <property type="entry name" value="Prot_kinase_dom"/>
</dbReference>
<dbReference type="PROSITE" id="PS50011">
    <property type="entry name" value="PROTEIN_KINASE_DOM"/>
    <property type="match status" value="1"/>
</dbReference>
<proteinExistence type="predicted"/>
<evidence type="ECO:0000256" key="3">
    <source>
        <dbReference type="SAM" id="SignalP"/>
    </source>
</evidence>
<dbReference type="SUPFAM" id="SSF56112">
    <property type="entry name" value="Protein kinase-like (PK-like)"/>
    <property type="match status" value="1"/>
</dbReference>
<feature type="compositionally biased region" description="Basic and acidic residues" evidence="1">
    <location>
        <begin position="2161"/>
        <end position="2170"/>
    </location>
</feature>
<sequence length="2301" mass="248774">MPMNSFLIIVTVFLSTQSQFTKSPNSLLSLLSTNNETRLETDCHKSNILRLAEDVVISSSMQIRSEEITLIGNSSKLIFQHDIQPSSEQSSWSPNEASTMFETKNTPKVGSEGYSSTSFLFEVFNSTFSVSEVHAILNSDRNGLCSVAGSTVRFWSSSITSTGDLSPFMITTSENEGPTLGSTVILAYVTHHSISAHVAPFVGLTHPQHPLVSPRAVKRGDGVTRKAEWITIVGTGLWLESKDLISGTGPLFTFGLSEQGSSFGASGCGLRMETSLVGSTLVNMTSSSRMSLGNQQFGSGVSQRVIGSCVQKCTNHDSGTGMMSPNLGGNVMCLNTSFSSCIRTGNEDKDFQNKNFTQTSDPGRLSSVAPDVTSVSYTLCTFNTMTLMSGDGLGGSVLYLTQTSSSLSIDTCFFHKCTCPRNGDDGGVLVFMCDWNTRFPLTISNSSFTECAADDSAGCLSVYFPSSVTINFCFFEQAKADGDSAAHIESTIISVSNTAFVECTSRTNGALTINMVQTLLISFCQFRQCSSQDDSDGRDIYTYGPSTDFTPKTIPYCDSTSGEPNVYCYTDRHSSSTFVPQIETVPTVRGVDITVEDDKATVVVETEEEINGTISILLKGSNVPRLVHVVFGDPETDTKFGTVVVSSGPDGILPDAPYTHYKWTLIPFPPPTVLTVDSSLEDWNTTEIVVSGVSLKTGTYRMEVENGEEKHIITLTRWNFTTLTGTAPLYPSTAAGRLEWATEYKVTKVMWIPKDKQAEEEVTLWDTITFTTPAEPPRIEGAGCSLNGLKDVVIVELNGRALSSSDLIVVISGTSGPISSSGGLFNVTSTKCFVNFSIGLSEDSSHVMFGGHYDLLSVGSGSSSLVVNSGLFIDVPHPPRIASIVVPEEVTTSTFDLSASGSNLPSGKTYTVTLSTDLSFEMSFSSAIAGTSTVKIGGSGNVQYNTEYTIKSIILSEDQKDNEHILFSELTFKTPRGPTLSSISCEFDSSDPDYVKVSFSTERMPVANFKLAVENVDSPSETVELTITSSDLSSEFVVVKVYEQTGTLKYGTNYRVMKMWSGNLVAVLANPLFSTPPEPIRITEADCSLGGDQEKSALVTLKGIKLGGGKEFNVTVRKLVGSAASGEDILLSGTLSGAASSTEHIHSVEIFGVSNAPLSYDTNYLITHFDVKDSISTVDADATFIVPAEPSRLTSLDASLQYSADKKSATISLLGIGMEGDYNLTLSVNSNPLNNVTLTATFDAAGRGVATAVLFDLSDPPIVNLSYNTRYEVVDVTKASTPVWFENDLVFTTIAIPARLVSISVGEYAIGMDFVELSFGSIALPSEETFTLTLESVHSDGTTPHQKVFILETDGSGELARHHAQLYPFETDSEKRKGQLEFDTKYKVVRFTIGSSTIHFEDIPTRIQTPTEPARIEKCTHRMLNAARTELVVSLEGRKLRANLGFLSLSAESGSWTSIGEIEADDETHCSVLFSAASTESATHIKFGKEYVLKTISADETNFVVNDGIRIVVPFPPKITNITFSLSNNLSTGCIVVLTGKDLIVGNSLNVTMNESLSFITTITSETEAKSSEQQIGWPNTLKHNTEYTITSIEAMNEADGTTLFDSPISNTTGSLPDDIVIFVDSGSSSESSLFCGDRTRPCSTIEDGWKVVEGVGISTFSISILHNTTQTEQVKILSHQEVVIESGPSTKPELFVSPSSSSSALEGEGMVEVCGGRLWIHQVDIALSDSPSLIFIRMVGGHLTIETCSLVGPKGTQTSSNIESSNALCEWDTGALILEDSTTTITSTRLTHLSSGAINMKGGNLTISSSSFDSNTPHSSSFPSLRHNIRCSEGGEIEVGSLNGGDGMETPSAWISASDCLLTAKEAITRSPFFIPTLSSSSTSKLNKTEKAFVMTVHGATLIPCSLMLEVFEKKKDGKEGLAKPFPLTEDSTTSFNDTTIVVSLPLSSLSSFDDSLEWRGRLKIASSDGQLKWWLPLVISLVLLFVIMLVVVIVCCRRRKAVKNIQQDAELNETDPIAMEDEKVEIVTDNRIGVNSIHSLMSSESNKSTEMKEPEPSDDLSLQNVEEVLVCSGDMKTTAFVSKDRTLYNALHSEKKWDVRVRQAQQQLVEGLKGVWKKDREAAILRALTAHNILFDSKENVCLKLNLDLTPLPISTQHQTEHTQREQEPAVETNESKQAAPPLAEPVNEGVRWFAPEVIANKSNVNSVHGAVFSLGLILWEMETGCVPFGEQDAVNASRQIVTGVQPKLELVKNDEMRELISQCLSLEPVDRPDLESIENTLILIPAEKSIAPNAFAQC</sequence>
<dbReference type="PANTHER" id="PTHR23257:SF963">
    <property type="entry name" value="AT08303P"/>
    <property type="match status" value="1"/>
</dbReference>
<keyword evidence="2" id="KW-1133">Transmembrane helix</keyword>
<name>A0ABQ9YDC1_9EUKA</name>
<protein>
    <recommendedName>
        <fullName evidence="4">Protein kinase domain-containing protein</fullName>
    </recommendedName>
</protein>
<dbReference type="Gene3D" id="1.10.510.10">
    <property type="entry name" value="Transferase(Phosphotransferase) domain 1"/>
    <property type="match status" value="1"/>
</dbReference>
<organism evidence="5 6">
    <name type="scientific">Blattamonas nauphoetae</name>
    <dbReference type="NCBI Taxonomy" id="2049346"/>
    <lineage>
        <taxon>Eukaryota</taxon>
        <taxon>Metamonada</taxon>
        <taxon>Preaxostyla</taxon>
        <taxon>Oxymonadida</taxon>
        <taxon>Blattamonas</taxon>
    </lineage>
</organism>
<evidence type="ECO:0000313" key="6">
    <source>
        <dbReference type="Proteomes" id="UP001281761"/>
    </source>
</evidence>
<dbReference type="SMART" id="SM00220">
    <property type="entry name" value="S_TKc"/>
    <property type="match status" value="1"/>
</dbReference>
<feature type="signal peptide" evidence="3">
    <location>
        <begin position="1"/>
        <end position="18"/>
    </location>
</feature>
<feature type="region of interest" description="Disordered" evidence="1">
    <location>
        <begin position="2159"/>
        <end position="2185"/>
    </location>
</feature>